<protein>
    <submittedName>
        <fullName evidence="1">Uncharacterized protein</fullName>
    </submittedName>
</protein>
<dbReference type="VEuPathDB" id="FungiDB:BO97DRAFT_307818"/>
<feature type="non-terminal residue" evidence="1">
    <location>
        <position position="1"/>
    </location>
</feature>
<dbReference type="Proteomes" id="UP000248961">
    <property type="component" value="Unassembled WGS sequence"/>
</dbReference>
<sequence>LFVNHAITYNDLWASQLKPVTGKWYPWPEVYSALGVKGLHGCTVLMITTKDGVYLSHMFESPIFRSGDEPTVPDDYFMDQTFNALRTGRTALDGVNDQVEPMQGLWGTDEHPGPLHRTNNPQLIIITPFVESRQPQEYVYPQRVSWLAAQFTHFLYFPSSGAPEDKAPIIRGYERTDFWESNNDDSDSGKAILEVEKYNRYLQIGTRFLPIGQWRLWLCGKHVMDYEFW</sequence>
<accession>A0A395HJJ4</accession>
<evidence type="ECO:0000313" key="2">
    <source>
        <dbReference type="Proteomes" id="UP000248961"/>
    </source>
</evidence>
<keyword evidence="2" id="KW-1185">Reference proteome</keyword>
<gene>
    <name evidence="1" type="ORF">BO97DRAFT_307818</name>
</gene>
<dbReference type="AlphaFoldDB" id="A0A395HJJ4"/>
<name>A0A395HJJ4_ASPHC</name>
<dbReference type="STRING" id="1450537.A0A395HJJ4"/>
<dbReference type="RefSeq" id="XP_025546509.1">
    <property type="nucleotide sequence ID" value="XM_025691177.1"/>
</dbReference>
<reference evidence="1 2" key="1">
    <citation type="submission" date="2018-02" db="EMBL/GenBank/DDBJ databases">
        <title>The genomes of Aspergillus section Nigri reveals drivers in fungal speciation.</title>
        <authorList>
            <consortium name="DOE Joint Genome Institute"/>
            <person name="Vesth T.C."/>
            <person name="Nybo J."/>
            <person name="Theobald S."/>
            <person name="Brandl J."/>
            <person name="Frisvad J.C."/>
            <person name="Nielsen K.F."/>
            <person name="Lyhne E.K."/>
            <person name="Kogle M.E."/>
            <person name="Kuo A."/>
            <person name="Riley R."/>
            <person name="Clum A."/>
            <person name="Nolan M."/>
            <person name="Lipzen A."/>
            <person name="Salamov A."/>
            <person name="Henrissat B."/>
            <person name="Wiebenga A."/>
            <person name="De vries R.P."/>
            <person name="Grigoriev I.V."/>
            <person name="Mortensen U.H."/>
            <person name="Andersen M.R."/>
            <person name="Baker S.E."/>
        </authorList>
    </citation>
    <scope>NUCLEOTIDE SEQUENCE [LARGE SCALE GENOMIC DNA]</scope>
    <source>
        <strain evidence="1 2">CBS 101889</strain>
    </source>
</reference>
<evidence type="ECO:0000313" key="1">
    <source>
        <dbReference type="EMBL" id="RAL07355.1"/>
    </source>
</evidence>
<proteinExistence type="predicted"/>
<dbReference type="GeneID" id="37195466"/>
<dbReference type="EMBL" id="KZ824334">
    <property type="protein sequence ID" value="RAL07355.1"/>
    <property type="molecule type" value="Genomic_DNA"/>
</dbReference>
<feature type="non-terminal residue" evidence="1">
    <location>
        <position position="229"/>
    </location>
</feature>
<organism evidence="1 2">
    <name type="scientific">Aspergillus homomorphus (strain CBS 101889)</name>
    <dbReference type="NCBI Taxonomy" id="1450537"/>
    <lineage>
        <taxon>Eukaryota</taxon>
        <taxon>Fungi</taxon>
        <taxon>Dikarya</taxon>
        <taxon>Ascomycota</taxon>
        <taxon>Pezizomycotina</taxon>
        <taxon>Eurotiomycetes</taxon>
        <taxon>Eurotiomycetidae</taxon>
        <taxon>Eurotiales</taxon>
        <taxon>Aspergillaceae</taxon>
        <taxon>Aspergillus</taxon>
        <taxon>Aspergillus subgen. Circumdati</taxon>
    </lineage>
</organism>
<dbReference type="OrthoDB" id="3886018at2759"/>